<evidence type="ECO:0000256" key="1">
    <source>
        <dbReference type="SAM" id="Phobius"/>
    </source>
</evidence>
<dbReference type="KEGG" id="amuc:Pan181_19520"/>
<reference evidence="2 3" key="1">
    <citation type="submission" date="2019-02" db="EMBL/GenBank/DDBJ databases">
        <title>Deep-cultivation of Planctomycetes and their phenomic and genomic characterization uncovers novel biology.</title>
        <authorList>
            <person name="Wiegand S."/>
            <person name="Jogler M."/>
            <person name="Boedeker C."/>
            <person name="Pinto D."/>
            <person name="Vollmers J."/>
            <person name="Rivas-Marin E."/>
            <person name="Kohn T."/>
            <person name="Peeters S.H."/>
            <person name="Heuer A."/>
            <person name="Rast P."/>
            <person name="Oberbeckmann S."/>
            <person name="Bunk B."/>
            <person name="Jeske O."/>
            <person name="Meyerdierks A."/>
            <person name="Storesund J.E."/>
            <person name="Kallscheuer N."/>
            <person name="Luecker S."/>
            <person name="Lage O.M."/>
            <person name="Pohl T."/>
            <person name="Merkel B.J."/>
            <person name="Hornburger P."/>
            <person name="Mueller R.-W."/>
            <person name="Bruemmer F."/>
            <person name="Labrenz M."/>
            <person name="Spormann A.M."/>
            <person name="Op den Camp H."/>
            <person name="Overmann J."/>
            <person name="Amann R."/>
            <person name="Jetten M.S.M."/>
            <person name="Mascher T."/>
            <person name="Medema M.H."/>
            <person name="Devos D.P."/>
            <person name="Kaster A.-K."/>
            <person name="Ovreas L."/>
            <person name="Rohde M."/>
            <person name="Galperin M.Y."/>
            <person name="Jogler C."/>
        </authorList>
    </citation>
    <scope>NUCLEOTIDE SEQUENCE [LARGE SCALE GENOMIC DNA]</scope>
    <source>
        <strain evidence="2 3">Pan181</strain>
    </source>
</reference>
<evidence type="ECO:0000313" key="3">
    <source>
        <dbReference type="Proteomes" id="UP000315750"/>
    </source>
</evidence>
<feature type="transmembrane region" description="Helical" evidence="1">
    <location>
        <begin position="12"/>
        <end position="34"/>
    </location>
</feature>
<name>A0A518AM07_9BACT</name>
<dbReference type="AlphaFoldDB" id="A0A518AM07"/>
<keyword evidence="1" id="KW-0472">Membrane</keyword>
<dbReference type="Proteomes" id="UP000315750">
    <property type="component" value="Chromosome"/>
</dbReference>
<gene>
    <name evidence="2" type="ORF">Pan181_19520</name>
</gene>
<accession>A0A518AM07</accession>
<protein>
    <submittedName>
        <fullName evidence="2">Cbb3-type cytochrome oxidase component FixQ</fullName>
    </submittedName>
</protein>
<dbReference type="EMBL" id="CP036278">
    <property type="protein sequence ID" value="QDU55757.1"/>
    <property type="molecule type" value="Genomic_DNA"/>
</dbReference>
<dbReference type="RefSeq" id="WP_145246572.1">
    <property type="nucleotide sequence ID" value="NZ_CP036278.1"/>
</dbReference>
<proteinExistence type="predicted"/>
<sequence length="63" mass="7232">MDWLQTEQAVDLLKKAGLVLFVAIFAGVVLWLLLRKKSEITRWSELPLEDDPPKNNENHDSLS</sequence>
<organism evidence="2 3">
    <name type="scientific">Aeoliella mucimassa</name>
    <dbReference type="NCBI Taxonomy" id="2527972"/>
    <lineage>
        <taxon>Bacteria</taxon>
        <taxon>Pseudomonadati</taxon>
        <taxon>Planctomycetota</taxon>
        <taxon>Planctomycetia</taxon>
        <taxon>Pirellulales</taxon>
        <taxon>Lacipirellulaceae</taxon>
        <taxon>Aeoliella</taxon>
    </lineage>
</organism>
<keyword evidence="1" id="KW-0812">Transmembrane</keyword>
<evidence type="ECO:0000313" key="2">
    <source>
        <dbReference type="EMBL" id="QDU55757.1"/>
    </source>
</evidence>
<keyword evidence="1" id="KW-1133">Transmembrane helix</keyword>
<keyword evidence="3" id="KW-1185">Reference proteome</keyword>